<dbReference type="GO" id="GO:0005737">
    <property type="term" value="C:cytoplasm"/>
    <property type="evidence" value="ECO:0007669"/>
    <property type="project" value="UniProtKB-SubCell"/>
</dbReference>
<proteinExistence type="predicted"/>
<dbReference type="GO" id="GO:0005524">
    <property type="term" value="F:ATP binding"/>
    <property type="evidence" value="ECO:0007669"/>
    <property type="project" value="UniProtKB-KW"/>
</dbReference>
<dbReference type="GO" id="GO:0004594">
    <property type="term" value="F:pantothenate kinase activity"/>
    <property type="evidence" value="ECO:0007669"/>
    <property type="project" value="InterPro"/>
</dbReference>
<dbReference type="Pfam" id="PF03309">
    <property type="entry name" value="Pan_kinase"/>
    <property type="match status" value="1"/>
</dbReference>
<evidence type="ECO:0000256" key="2">
    <source>
        <dbReference type="ARBA" id="ARBA00004496"/>
    </source>
</evidence>
<evidence type="ECO:0000256" key="6">
    <source>
        <dbReference type="ARBA" id="ARBA00022777"/>
    </source>
</evidence>
<dbReference type="InterPro" id="IPR043129">
    <property type="entry name" value="ATPase_NBD"/>
</dbReference>
<evidence type="ECO:0000256" key="3">
    <source>
        <dbReference type="ARBA" id="ARBA00022490"/>
    </source>
</evidence>
<gene>
    <name evidence="10" type="ORF">S01H1_60303</name>
</gene>
<accession>X0W4P4</accession>
<keyword evidence="5" id="KW-0547">Nucleotide-binding</keyword>
<evidence type="ECO:0000256" key="8">
    <source>
        <dbReference type="ARBA" id="ARBA00022958"/>
    </source>
</evidence>
<protein>
    <recommendedName>
        <fullName evidence="11">Pantothenate kinase</fullName>
    </recommendedName>
</protein>
<reference evidence="10" key="1">
    <citation type="journal article" date="2014" name="Front. Microbiol.">
        <title>High frequency of phylogenetically diverse reductive dehalogenase-homologous genes in deep subseafloor sedimentary metagenomes.</title>
        <authorList>
            <person name="Kawai M."/>
            <person name="Futagami T."/>
            <person name="Toyoda A."/>
            <person name="Takaki Y."/>
            <person name="Nishi S."/>
            <person name="Hori S."/>
            <person name="Arai W."/>
            <person name="Tsubouchi T."/>
            <person name="Morono Y."/>
            <person name="Uchiyama I."/>
            <person name="Ito T."/>
            <person name="Fujiyama A."/>
            <person name="Inagaki F."/>
            <person name="Takami H."/>
        </authorList>
    </citation>
    <scope>NUCLEOTIDE SEQUENCE</scope>
    <source>
        <strain evidence="10">Expedition CK06-06</strain>
    </source>
</reference>
<dbReference type="EMBL" id="BARS01039496">
    <property type="protein sequence ID" value="GAG19573.1"/>
    <property type="molecule type" value="Genomic_DNA"/>
</dbReference>
<comment type="subcellular location">
    <subcellularLocation>
        <location evidence="2">Cytoplasm</location>
    </subcellularLocation>
</comment>
<comment type="caution">
    <text evidence="10">The sequence shown here is derived from an EMBL/GenBank/DDBJ whole genome shotgun (WGS) entry which is preliminary data.</text>
</comment>
<evidence type="ECO:0000256" key="4">
    <source>
        <dbReference type="ARBA" id="ARBA00022679"/>
    </source>
</evidence>
<evidence type="ECO:0000256" key="1">
    <source>
        <dbReference type="ARBA" id="ARBA00001958"/>
    </source>
</evidence>
<feature type="non-terminal residue" evidence="10">
    <location>
        <position position="86"/>
    </location>
</feature>
<evidence type="ECO:0000313" key="10">
    <source>
        <dbReference type="EMBL" id="GAG19573.1"/>
    </source>
</evidence>
<name>X0W4P4_9ZZZZ</name>
<dbReference type="AlphaFoldDB" id="X0W4P4"/>
<dbReference type="SUPFAM" id="SSF53067">
    <property type="entry name" value="Actin-like ATPase domain"/>
    <property type="match status" value="1"/>
</dbReference>
<keyword evidence="9" id="KW-0173">Coenzyme A biosynthesis</keyword>
<dbReference type="InterPro" id="IPR004619">
    <property type="entry name" value="Type_III_PanK"/>
</dbReference>
<organism evidence="10">
    <name type="scientific">marine sediment metagenome</name>
    <dbReference type="NCBI Taxonomy" id="412755"/>
    <lineage>
        <taxon>unclassified sequences</taxon>
        <taxon>metagenomes</taxon>
        <taxon>ecological metagenomes</taxon>
    </lineage>
</organism>
<keyword evidence="4" id="KW-0808">Transferase</keyword>
<sequence>MLLAIDIGNTNIKLGIFDGDRLRATWNLATGIHRTSDEYGGVVLTLMEREKVLPSKVTGVVLCGVVPPLLYTFVEMCKKYLNTEPL</sequence>
<keyword evidence="3" id="KW-0963">Cytoplasm</keyword>
<keyword evidence="8" id="KW-0630">Potassium</keyword>
<evidence type="ECO:0000256" key="9">
    <source>
        <dbReference type="ARBA" id="ARBA00022993"/>
    </source>
</evidence>
<evidence type="ECO:0008006" key="11">
    <source>
        <dbReference type="Google" id="ProtNLM"/>
    </source>
</evidence>
<keyword evidence="7" id="KW-0067">ATP-binding</keyword>
<evidence type="ECO:0000256" key="5">
    <source>
        <dbReference type="ARBA" id="ARBA00022741"/>
    </source>
</evidence>
<dbReference type="Gene3D" id="3.30.420.40">
    <property type="match status" value="1"/>
</dbReference>
<keyword evidence="6" id="KW-0418">Kinase</keyword>
<comment type="cofactor">
    <cofactor evidence="1">
        <name>K(+)</name>
        <dbReference type="ChEBI" id="CHEBI:29103"/>
    </cofactor>
</comment>
<dbReference type="GO" id="GO:0015937">
    <property type="term" value="P:coenzyme A biosynthetic process"/>
    <property type="evidence" value="ECO:0007669"/>
    <property type="project" value="UniProtKB-KW"/>
</dbReference>
<evidence type="ECO:0000256" key="7">
    <source>
        <dbReference type="ARBA" id="ARBA00022840"/>
    </source>
</evidence>